<dbReference type="GO" id="GO:0006366">
    <property type="term" value="P:transcription by RNA polymerase II"/>
    <property type="evidence" value="ECO:0007669"/>
    <property type="project" value="InterPro"/>
</dbReference>
<dbReference type="InterPro" id="IPR013929">
    <property type="entry name" value="RPAP1_C"/>
</dbReference>
<protein>
    <recommendedName>
        <fullName evidence="6">RNA polymerase II-associated protein 1</fullName>
    </recommendedName>
</protein>
<feature type="compositionally biased region" description="Low complexity" evidence="1">
    <location>
        <begin position="33"/>
        <end position="44"/>
    </location>
</feature>
<dbReference type="AlphaFoldDB" id="A0AAF0J248"/>
<dbReference type="EMBL" id="CP119892">
    <property type="protein sequence ID" value="WFD25208.1"/>
    <property type="molecule type" value="Genomic_DNA"/>
</dbReference>
<feature type="region of interest" description="Disordered" evidence="1">
    <location>
        <begin position="30"/>
        <end position="123"/>
    </location>
</feature>
<dbReference type="PANTHER" id="PTHR21483">
    <property type="entry name" value="RNA POLYMERASE II-ASSOCIATED PROTEIN 1"/>
    <property type="match status" value="1"/>
</dbReference>
<evidence type="ECO:0000259" key="3">
    <source>
        <dbReference type="Pfam" id="PF25766"/>
    </source>
</evidence>
<evidence type="ECO:0000259" key="2">
    <source>
        <dbReference type="Pfam" id="PF08620"/>
    </source>
</evidence>
<organism evidence="4 5">
    <name type="scientific">Malassezia nana</name>
    <dbReference type="NCBI Taxonomy" id="180528"/>
    <lineage>
        <taxon>Eukaryota</taxon>
        <taxon>Fungi</taxon>
        <taxon>Dikarya</taxon>
        <taxon>Basidiomycota</taxon>
        <taxon>Ustilaginomycotina</taxon>
        <taxon>Malasseziomycetes</taxon>
        <taxon>Malasseziales</taxon>
        <taxon>Malasseziaceae</taxon>
        <taxon>Malassezia</taxon>
    </lineage>
</organism>
<proteinExistence type="predicted"/>
<keyword evidence="5" id="KW-1185">Reference proteome</keyword>
<dbReference type="Proteomes" id="UP001213623">
    <property type="component" value="Chromosome 1"/>
</dbReference>
<evidence type="ECO:0000313" key="4">
    <source>
        <dbReference type="EMBL" id="WFD25208.1"/>
    </source>
</evidence>
<feature type="domain" description="RPAP1/MINIYO-like TPR repeats" evidence="3">
    <location>
        <begin position="981"/>
        <end position="1136"/>
    </location>
</feature>
<evidence type="ECO:0008006" key="6">
    <source>
        <dbReference type="Google" id="ProtNLM"/>
    </source>
</evidence>
<accession>A0AAF0J248</accession>
<dbReference type="Pfam" id="PF25766">
    <property type="entry name" value="TPR_RPAP1"/>
    <property type="match status" value="1"/>
</dbReference>
<dbReference type="InterPro" id="IPR039913">
    <property type="entry name" value="RPAP1/Rba50"/>
</dbReference>
<feature type="compositionally biased region" description="Basic and acidic residues" evidence="1">
    <location>
        <begin position="1"/>
        <end position="10"/>
    </location>
</feature>
<sequence length="1175" mass="127274">MERIRPRAADLNEVDDDDLIDWPPAACVVRGKAPAVSSASTATPDPLPPRPRPLLGSIRERDTPPENADAARPGGGKPLSAFRRARMQRSDPPKPPAPAPDAPLPLQDPTRDPGGGAGPEAVSTLLADIAQDNERKIAHMSYADREEELRDAEAFFGKDLLAKLAQRRAQPQAARGWPELERLSIDDAPIPSAATPPPAPTNDTGDELERLRATYFPDEPPTVPAPLAWTVEAPTVPDSEAQPRFDFHGRVISRPNDVYTEAPDATYLAGLHHHGQNPTAPGYTLEELWHWSRSHVASQRCMALAVLQRIATTYPLDRAADSDVHRMLNADACAVRARLLFTARYLLDDRHRSVARAAAECLAAACQSVSSVGTQVLLASEAPVAADPTLDWHAPHLDATDVHARPPSFHAPDASHLELLQHDWVDGLRTTHLFDALERHLADPDAPTAPVCEILCAMALHTSAAAQDLCARPTLVPVLVAHGATRSTWPLAKTPWPQSDALLALLRMVQVSKTCAAALVVQGALDPVLRYIILPPQDLLAPQAASYAHHEHVLATIALRIYAALGRYGLNSTSVREFQSSLPTWGAWAARIWPQLGDDDVRWYTMHALFDLLHVWTCAAIQGPAHGDLGANWPAVQGWHTYSLAVLSQRGSSSSLALVTQGCAAAHLATWYEAAQRFSLPADTAAMQQIAQALHTKWASMASMDMTAYAPRMAAQTDAATVQTATINLSRMARAWRAFLALAHATASTELATLAHAQLLAILRLPLRELCSAARAADSLVTAHRTCIVASCWGIHGTEALLRQLLALGPEEPTLAAQALPNMVAPAGPTVWAILAPFFLDNVRAPKGRASLVAALQNKAPLDTLQVQRPEPLAVDTDPRTGEELWQSRAAGLPLRIDWPLLAIDDLLHSGEAHVFNVRDGLPADWDWSEADVVQATLDVGLYVAEQHVIPSAYLWLAMIKIFLLELAPPAHPAATGAATGRDLYAWPPVATRLERLMAVADAPSQDHTLLLDEAAAHVLSPNMPLYQLYTDVLGLYESISMHHPLFARVLLPPLAMAYEADYRRLFWREYAMLLPGIRVGVDEAPCVRGARLDAYLWPCESDKDVLLAYAHALAQGRVSPAQPLLYAIAVHHTSAALWHDEGDWGIAPLPGVQALLARTVLTAPPFGLCAPPRG</sequence>
<evidence type="ECO:0000256" key="1">
    <source>
        <dbReference type="SAM" id="MobiDB-lite"/>
    </source>
</evidence>
<evidence type="ECO:0000313" key="5">
    <source>
        <dbReference type="Proteomes" id="UP001213623"/>
    </source>
</evidence>
<reference evidence="4" key="1">
    <citation type="submission" date="2023-03" db="EMBL/GenBank/DDBJ databases">
        <title>Mating type loci evolution in Malassezia.</title>
        <authorList>
            <person name="Coelho M.A."/>
        </authorList>
    </citation>
    <scope>NUCLEOTIDE SEQUENCE</scope>
    <source>
        <strain evidence="4">CBS 9557</strain>
    </source>
</reference>
<feature type="domain" description="RPAP1 C-terminal" evidence="2">
    <location>
        <begin position="244"/>
        <end position="312"/>
    </location>
</feature>
<name>A0AAF0J248_9BASI</name>
<dbReference type="InterPro" id="IPR057989">
    <property type="entry name" value="TPR_RPAP1/MINIYO-like"/>
</dbReference>
<dbReference type="Pfam" id="PF08620">
    <property type="entry name" value="RPAP1_C"/>
    <property type="match status" value="1"/>
</dbReference>
<feature type="compositionally biased region" description="Pro residues" evidence="1">
    <location>
        <begin position="93"/>
        <end position="103"/>
    </location>
</feature>
<dbReference type="PANTHER" id="PTHR21483:SF18">
    <property type="entry name" value="RNA POLYMERASE II-ASSOCIATED PROTEIN 1"/>
    <property type="match status" value="1"/>
</dbReference>
<feature type="region of interest" description="Disordered" evidence="1">
    <location>
        <begin position="1"/>
        <end position="20"/>
    </location>
</feature>
<gene>
    <name evidence="4" type="ORF">MNAN1_000174</name>
</gene>